<sequence>MKTKKIFEEVNSRTKDLEESWFFSLGFYEEGFQFNQMPSKDDVLNGKGKVYFTNQIISEGQFINAKLKGHGQQILPDGSVLKGEFNHDKLIGQENVTRTFGNGKLIWQIP</sequence>
<accession>A0A0C1EE04</accession>
<dbReference type="Gene3D" id="2.20.110.10">
    <property type="entry name" value="Histone H3 K4-specific methyltransferase SET7/9 N-terminal domain"/>
    <property type="match status" value="1"/>
</dbReference>
<dbReference type="Proteomes" id="UP000031307">
    <property type="component" value="Unassembled WGS sequence"/>
</dbReference>
<gene>
    <name evidence="2" type="ORF">DB43_EF00150</name>
</gene>
<dbReference type="RefSeq" id="WP_006340379.1">
    <property type="nucleotide sequence ID" value="NZ_JASBUT010000030.1"/>
</dbReference>
<evidence type="ECO:0008006" key="4">
    <source>
        <dbReference type="Google" id="ProtNLM"/>
    </source>
</evidence>
<dbReference type="InterPro" id="IPR003409">
    <property type="entry name" value="MORN"/>
</dbReference>
<dbReference type="SUPFAM" id="SSF82185">
    <property type="entry name" value="Histone H3 K4-specific methyltransferase SET7/9 N-terminal domain"/>
    <property type="match status" value="1"/>
</dbReference>
<proteinExistence type="predicted"/>
<evidence type="ECO:0000313" key="3">
    <source>
        <dbReference type="Proteomes" id="UP000031307"/>
    </source>
</evidence>
<dbReference type="PATRIC" id="fig|83552.4.peg.453"/>
<organism evidence="2 3">
    <name type="scientific">Parachlamydia acanthamoebae</name>
    <dbReference type="NCBI Taxonomy" id="83552"/>
    <lineage>
        <taxon>Bacteria</taxon>
        <taxon>Pseudomonadati</taxon>
        <taxon>Chlamydiota</taxon>
        <taxon>Chlamydiia</taxon>
        <taxon>Parachlamydiales</taxon>
        <taxon>Parachlamydiaceae</taxon>
        <taxon>Parachlamydia</taxon>
    </lineage>
</organism>
<dbReference type="Pfam" id="PF02493">
    <property type="entry name" value="MORN"/>
    <property type="match status" value="1"/>
</dbReference>
<dbReference type="EMBL" id="JSAM01000026">
    <property type="protein sequence ID" value="KIA78333.1"/>
    <property type="molecule type" value="Genomic_DNA"/>
</dbReference>
<protein>
    <recommendedName>
        <fullName evidence="4">MORN repeat protein</fullName>
    </recommendedName>
</protein>
<comment type="caution">
    <text evidence="2">The sequence shown here is derived from an EMBL/GenBank/DDBJ whole genome shotgun (WGS) entry which is preliminary data.</text>
</comment>
<evidence type="ECO:0000313" key="2">
    <source>
        <dbReference type="EMBL" id="KIA78333.1"/>
    </source>
</evidence>
<reference evidence="2 3" key="1">
    <citation type="journal article" date="2014" name="Mol. Biol. Evol.">
        <title>Massive expansion of Ubiquitination-related gene families within the Chlamydiae.</title>
        <authorList>
            <person name="Domman D."/>
            <person name="Collingro A."/>
            <person name="Lagkouvardos I."/>
            <person name="Gehre L."/>
            <person name="Weinmaier T."/>
            <person name="Rattei T."/>
            <person name="Subtil A."/>
            <person name="Horn M."/>
        </authorList>
    </citation>
    <scope>NUCLEOTIDE SEQUENCE [LARGE SCALE GENOMIC DNA]</scope>
    <source>
        <strain evidence="2 3">OEW1</strain>
    </source>
</reference>
<dbReference type="AlphaFoldDB" id="A0A0C1EE04"/>
<name>A0A0C1EE04_9BACT</name>
<evidence type="ECO:0000256" key="1">
    <source>
        <dbReference type="ARBA" id="ARBA00022737"/>
    </source>
</evidence>
<keyword evidence="1" id="KW-0677">Repeat</keyword>